<dbReference type="GO" id="GO:0005524">
    <property type="term" value="F:ATP binding"/>
    <property type="evidence" value="ECO:0007669"/>
    <property type="project" value="UniProtKB-KW"/>
</dbReference>
<feature type="transmembrane region" description="Helical" evidence="7">
    <location>
        <begin position="44"/>
        <end position="66"/>
    </location>
</feature>
<dbReference type="AlphaFoldDB" id="C6XPR1"/>
<dbReference type="Proteomes" id="UP000002745">
    <property type="component" value="Chromosome"/>
</dbReference>
<evidence type="ECO:0000313" key="10">
    <source>
        <dbReference type="EMBL" id="ACT60326.1"/>
    </source>
</evidence>
<feature type="transmembrane region" description="Helical" evidence="7">
    <location>
        <begin position="270"/>
        <end position="303"/>
    </location>
</feature>
<dbReference type="eggNOG" id="COG2274">
    <property type="taxonomic scope" value="Bacteria"/>
</dbReference>
<proteinExistence type="predicted"/>
<dbReference type="InterPro" id="IPR003439">
    <property type="entry name" value="ABC_transporter-like_ATP-bd"/>
</dbReference>
<feature type="transmembrane region" description="Helical" evidence="7">
    <location>
        <begin position="182"/>
        <end position="199"/>
    </location>
</feature>
<protein>
    <submittedName>
        <fullName evidence="10">ABC transporter related</fullName>
    </submittedName>
</protein>
<comment type="subcellular location">
    <subcellularLocation>
        <location evidence="1">Cell membrane</location>
        <topology evidence="1">Multi-pass membrane protein</topology>
    </subcellularLocation>
</comment>
<evidence type="ECO:0000259" key="8">
    <source>
        <dbReference type="PROSITE" id="PS50893"/>
    </source>
</evidence>
<feature type="transmembrane region" description="Helical" evidence="7">
    <location>
        <begin position="78"/>
        <end position="95"/>
    </location>
</feature>
<evidence type="ECO:0000256" key="2">
    <source>
        <dbReference type="ARBA" id="ARBA00022692"/>
    </source>
</evidence>
<dbReference type="RefSeq" id="WP_015828476.1">
    <property type="nucleotide sequence ID" value="NC_012982.1"/>
</dbReference>
<keyword evidence="6 7" id="KW-0472">Membrane</keyword>
<reference evidence="11" key="1">
    <citation type="journal article" date="2011" name="J. Bacteriol.">
        <title>Genome sequences of eight morphologically diverse alphaproteobacteria.</title>
        <authorList>
            <consortium name="US DOE Joint Genome Institute"/>
            <person name="Brown P.J."/>
            <person name="Kysela D.T."/>
            <person name="Buechlein A."/>
            <person name="Hemmerich C."/>
            <person name="Brun Y.V."/>
        </authorList>
    </citation>
    <scope>NUCLEOTIDE SEQUENCE [LARGE SCALE GENOMIC DNA]</scope>
    <source>
        <strain evidence="11">ATCC 49814 / DSM 5838 / IFAM 1418</strain>
    </source>
</reference>
<dbReference type="GO" id="GO:0016887">
    <property type="term" value="F:ATP hydrolysis activity"/>
    <property type="evidence" value="ECO:0007669"/>
    <property type="project" value="InterPro"/>
</dbReference>
<dbReference type="InterPro" id="IPR027417">
    <property type="entry name" value="P-loop_NTPase"/>
</dbReference>
<dbReference type="PROSITE" id="PS50929">
    <property type="entry name" value="ABC_TM1F"/>
    <property type="match status" value="1"/>
</dbReference>
<evidence type="ECO:0000256" key="5">
    <source>
        <dbReference type="ARBA" id="ARBA00022989"/>
    </source>
</evidence>
<accession>C6XPR1</accession>
<dbReference type="InterPro" id="IPR036640">
    <property type="entry name" value="ABC1_TM_sf"/>
</dbReference>
<dbReference type="GO" id="GO:0005886">
    <property type="term" value="C:plasma membrane"/>
    <property type="evidence" value="ECO:0007669"/>
    <property type="project" value="UniProtKB-SubCell"/>
</dbReference>
<evidence type="ECO:0000256" key="1">
    <source>
        <dbReference type="ARBA" id="ARBA00004651"/>
    </source>
</evidence>
<dbReference type="PANTHER" id="PTHR43394:SF1">
    <property type="entry name" value="ATP-BINDING CASSETTE SUB-FAMILY B MEMBER 10, MITOCHONDRIAL"/>
    <property type="match status" value="1"/>
</dbReference>
<keyword evidence="4" id="KW-0067">ATP-binding</keyword>
<dbReference type="HOGENOM" id="CLU_000604_95_6_5"/>
<dbReference type="PROSITE" id="PS50893">
    <property type="entry name" value="ABC_TRANSPORTER_2"/>
    <property type="match status" value="1"/>
</dbReference>
<keyword evidence="5 7" id="KW-1133">Transmembrane helix</keyword>
<evidence type="ECO:0000256" key="7">
    <source>
        <dbReference type="SAM" id="Phobius"/>
    </source>
</evidence>
<dbReference type="KEGG" id="hba:Hbal_2651"/>
<keyword evidence="3" id="KW-0547">Nucleotide-binding</keyword>
<dbReference type="SUPFAM" id="SSF52540">
    <property type="entry name" value="P-loop containing nucleoside triphosphate hydrolases"/>
    <property type="match status" value="1"/>
</dbReference>
<dbReference type="SUPFAM" id="SSF90123">
    <property type="entry name" value="ABC transporter transmembrane region"/>
    <property type="match status" value="1"/>
</dbReference>
<dbReference type="Gene3D" id="1.20.1560.10">
    <property type="entry name" value="ABC transporter type 1, transmembrane domain"/>
    <property type="match status" value="1"/>
</dbReference>
<dbReference type="GO" id="GO:0015421">
    <property type="term" value="F:ABC-type oligopeptide transporter activity"/>
    <property type="evidence" value="ECO:0007669"/>
    <property type="project" value="TreeGrafter"/>
</dbReference>
<sequence length="589" mass="65222">MGLSNVWGAFSQKISSLRAGVFRGERSKDDVLFIESFRENTSSIILSTLAICILSLALPITTLQVYDRILVNKGTGTIVVLIVGVVVAIMLETMLRIARNYVLTRSGAAYEHRMMVRFVDHFINVSANNTRKGGVGEFLHNLSTLARLREFYTGQQLVTFVELMFVPIYLVLLTYISGILVLIPICILILFGAITAFNGSQHKFYLKKLEDADDKRFNFLVEALEGIHALKAFGFEKMFSRRYEHMEAASARAHYDLSCHVSMTHNSGGLFANIMVIAVITFGAGMVLSGGMTNGALIAALLLSGRLMQPIQKGLSLWTRYQAFKITQANIQKILAGEKTETLTRNNAYVRESEGNLELKNVSFVCENTGKTIIDDASFEMKRGDSLLITGVHGAGKSVLMKLIAGTLTPTTGKVILDREDIRTYEARERVKHVGHLVTSPSLIRGSIRHNISSFGLADPVKVNQVARILGVDAEVAKLPGGFDTIVTGNYSDAIPPALSQRIAITRALAEKPRIILFDNADRSMDFEGYQTVYKLLARLKSQVTMIICSDDENLRALTDRHYHLVNGRLEAGGRQRQVQSFTNLKEYG</sequence>
<dbReference type="SMART" id="SM00382">
    <property type="entry name" value="AAA"/>
    <property type="match status" value="1"/>
</dbReference>
<name>C6XPR1_HIRBI</name>
<dbReference type="Pfam" id="PF00664">
    <property type="entry name" value="ABC_membrane"/>
    <property type="match status" value="1"/>
</dbReference>
<evidence type="ECO:0000256" key="3">
    <source>
        <dbReference type="ARBA" id="ARBA00022741"/>
    </source>
</evidence>
<dbReference type="InterPro" id="IPR039421">
    <property type="entry name" value="Type_1_exporter"/>
</dbReference>
<dbReference type="STRING" id="582402.Hbal_2651"/>
<feature type="domain" description="ABC transmembrane type-1" evidence="9">
    <location>
        <begin position="44"/>
        <end position="323"/>
    </location>
</feature>
<evidence type="ECO:0000259" key="9">
    <source>
        <dbReference type="PROSITE" id="PS50929"/>
    </source>
</evidence>
<dbReference type="EMBL" id="CP001678">
    <property type="protein sequence ID" value="ACT60326.1"/>
    <property type="molecule type" value="Genomic_DNA"/>
</dbReference>
<keyword evidence="2 7" id="KW-0812">Transmembrane</keyword>
<gene>
    <name evidence="10" type="ordered locus">Hbal_2651</name>
</gene>
<evidence type="ECO:0000256" key="4">
    <source>
        <dbReference type="ARBA" id="ARBA00022840"/>
    </source>
</evidence>
<dbReference type="Pfam" id="PF00005">
    <property type="entry name" value="ABC_tran"/>
    <property type="match status" value="1"/>
</dbReference>
<organism evidence="10 11">
    <name type="scientific">Hirschia baltica (strain ATCC 49814 / DSM 5838 / IFAM 1418)</name>
    <dbReference type="NCBI Taxonomy" id="582402"/>
    <lineage>
        <taxon>Bacteria</taxon>
        <taxon>Pseudomonadati</taxon>
        <taxon>Pseudomonadota</taxon>
        <taxon>Alphaproteobacteria</taxon>
        <taxon>Hyphomonadales</taxon>
        <taxon>Hyphomonadaceae</taxon>
        <taxon>Hirschia</taxon>
    </lineage>
</organism>
<feature type="domain" description="ABC transporter" evidence="8">
    <location>
        <begin position="357"/>
        <end position="588"/>
    </location>
</feature>
<dbReference type="InterPro" id="IPR011527">
    <property type="entry name" value="ABC1_TM_dom"/>
</dbReference>
<evidence type="ECO:0000313" key="11">
    <source>
        <dbReference type="Proteomes" id="UP000002745"/>
    </source>
</evidence>
<evidence type="ECO:0000256" key="6">
    <source>
        <dbReference type="ARBA" id="ARBA00023136"/>
    </source>
</evidence>
<dbReference type="InterPro" id="IPR003593">
    <property type="entry name" value="AAA+_ATPase"/>
</dbReference>
<dbReference type="OrthoDB" id="5288404at2"/>
<keyword evidence="11" id="KW-1185">Reference proteome</keyword>
<feature type="transmembrane region" description="Helical" evidence="7">
    <location>
        <begin position="157"/>
        <end position="176"/>
    </location>
</feature>
<dbReference type="PANTHER" id="PTHR43394">
    <property type="entry name" value="ATP-DEPENDENT PERMEASE MDL1, MITOCHONDRIAL"/>
    <property type="match status" value="1"/>
</dbReference>
<dbReference type="Gene3D" id="3.40.50.300">
    <property type="entry name" value="P-loop containing nucleotide triphosphate hydrolases"/>
    <property type="match status" value="1"/>
</dbReference>